<dbReference type="InterPro" id="IPR029045">
    <property type="entry name" value="ClpP/crotonase-like_dom_sf"/>
</dbReference>
<sequence>MSWETVILKKEAPLAIVTINRPDKLNALNAQSIRELKDLFRQLGEDDEVLVVILTGAGDKAFIAGADIKELSELNAQKAKELSHRGQVLCDIIEHLGKPVIAAVNGYALGGGCEIALSCTLRVASETARLGLPEVTLGLIPGYAGTQRLPRVVGKGRALAMILLGEPIKAQQALEFGLVNLVAPPDQLLEATKEMALKIASRGPLAVRYAMEAVHRGLEISFTEGCYLEANLFGLLAATEDMKEGTTAFLEKRKAVFKGC</sequence>
<dbReference type="Pfam" id="PF00378">
    <property type="entry name" value="ECH_1"/>
    <property type="match status" value="1"/>
</dbReference>
<organism evidence="3 4">
    <name type="scientific">Eiseniibacteriota bacterium</name>
    <dbReference type="NCBI Taxonomy" id="2212470"/>
    <lineage>
        <taxon>Bacteria</taxon>
        <taxon>Candidatus Eiseniibacteriota</taxon>
    </lineage>
</organism>
<proteinExistence type="inferred from homology"/>
<dbReference type="FunFam" id="3.90.226.10:FF:000009">
    <property type="entry name" value="Carnitinyl-CoA dehydratase"/>
    <property type="match status" value="1"/>
</dbReference>
<comment type="caution">
    <text evidence="3">The sequence shown here is derived from an EMBL/GenBank/DDBJ whole genome shotgun (WGS) entry which is preliminary data.</text>
</comment>
<dbReference type="EMBL" id="JAHJDP010000107">
    <property type="protein sequence ID" value="MBU2693001.1"/>
    <property type="molecule type" value="Genomic_DNA"/>
</dbReference>
<dbReference type="SUPFAM" id="SSF52096">
    <property type="entry name" value="ClpP/crotonase"/>
    <property type="match status" value="1"/>
</dbReference>
<dbReference type="PANTHER" id="PTHR11941:SF54">
    <property type="entry name" value="ENOYL-COA HYDRATASE, MITOCHONDRIAL"/>
    <property type="match status" value="1"/>
</dbReference>
<evidence type="ECO:0000256" key="2">
    <source>
        <dbReference type="ARBA" id="ARBA00023239"/>
    </source>
</evidence>
<dbReference type="PANTHER" id="PTHR11941">
    <property type="entry name" value="ENOYL-COA HYDRATASE-RELATED"/>
    <property type="match status" value="1"/>
</dbReference>
<evidence type="ECO:0000313" key="3">
    <source>
        <dbReference type="EMBL" id="MBU2693001.1"/>
    </source>
</evidence>
<keyword evidence="2" id="KW-0456">Lyase</keyword>
<dbReference type="Proteomes" id="UP000777784">
    <property type="component" value="Unassembled WGS sequence"/>
</dbReference>
<dbReference type="CDD" id="cd06558">
    <property type="entry name" value="crotonase-like"/>
    <property type="match status" value="1"/>
</dbReference>
<dbReference type="Gene3D" id="3.90.226.10">
    <property type="entry name" value="2-enoyl-CoA Hydratase, Chain A, domain 1"/>
    <property type="match status" value="1"/>
</dbReference>
<comment type="similarity">
    <text evidence="1">Belongs to the enoyl-CoA hydratase/isomerase family.</text>
</comment>
<dbReference type="FunFam" id="1.10.12.10:FF:000001">
    <property type="entry name" value="Probable enoyl-CoA hydratase, mitochondrial"/>
    <property type="match status" value="1"/>
</dbReference>
<dbReference type="AlphaFoldDB" id="A0A948RZU9"/>
<dbReference type="GO" id="GO:0016836">
    <property type="term" value="F:hydro-lyase activity"/>
    <property type="evidence" value="ECO:0007669"/>
    <property type="project" value="UniProtKB-ARBA"/>
</dbReference>
<evidence type="ECO:0000256" key="1">
    <source>
        <dbReference type="ARBA" id="ARBA00005254"/>
    </source>
</evidence>
<gene>
    <name evidence="3" type="ORF">KJ970_18955</name>
</gene>
<dbReference type="InterPro" id="IPR014748">
    <property type="entry name" value="Enoyl-CoA_hydra_C"/>
</dbReference>
<protein>
    <submittedName>
        <fullName evidence="3">Enoyl-CoA hydratase/isomerase family protein</fullName>
    </submittedName>
</protein>
<evidence type="ECO:0000313" key="4">
    <source>
        <dbReference type="Proteomes" id="UP000777784"/>
    </source>
</evidence>
<reference evidence="3" key="1">
    <citation type="submission" date="2021-05" db="EMBL/GenBank/DDBJ databases">
        <title>Energy efficiency and biological interactions define the core microbiome of deep oligotrophic groundwater.</title>
        <authorList>
            <person name="Mehrshad M."/>
            <person name="Lopez-Fernandez M."/>
            <person name="Bell E."/>
            <person name="Bernier-Latmani R."/>
            <person name="Bertilsson S."/>
            <person name="Dopson M."/>
        </authorList>
    </citation>
    <scope>NUCLEOTIDE SEQUENCE</scope>
    <source>
        <strain evidence="3">Modern_marine.mb.64</strain>
    </source>
</reference>
<dbReference type="InterPro" id="IPR001753">
    <property type="entry name" value="Enoyl-CoA_hydra/iso"/>
</dbReference>
<name>A0A948RZU9_UNCEI</name>
<accession>A0A948RZU9</accession>
<dbReference type="Gene3D" id="1.10.12.10">
    <property type="entry name" value="Lyase 2-enoyl-coa Hydratase, Chain A, domain 2"/>
    <property type="match status" value="1"/>
</dbReference>
<dbReference type="GO" id="GO:0006635">
    <property type="term" value="P:fatty acid beta-oxidation"/>
    <property type="evidence" value="ECO:0007669"/>
    <property type="project" value="TreeGrafter"/>
</dbReference>